<accession>A0ABU4F089</accession>
<proteinExistence type="predicted"/>
<comment type="caution">
    <text evidence="1">The sequence shown here is derived from an EMBL/GenBank/DDBJ whole genome shotgun (WGS) entry which is preliminary data.</text>
</comment>
<gene>
    <name evidence="1" type="ORF">R4198_24800</name>
</gene>
<dbReference type="RefSeq" id="WP_317714849.1">
    <property type="nucleotide sequence ID" value="NZ_JAWLUM010000006.1"/>
</dbReference>
<protein>
    <submittedName>
        <fullName evidence="1">Uncharacterized protein</fullName>
    </submittedName>
</protein>
<keyword evidence="2" id="KW-1185">Reference proteome</keyword>
<evidence type="ECO:0000313" key="1">
    <source>
        <dbReference type="EMBL" id="MDV7136923.1"/>
    </source>
</evidence>
<dbReference type="EMBL" id="JAWLUM010000006">
    <property type="protein sequence ID" value="MDV7136923.1"/>
    <property type="molecule type" value="Genomic_DNA"/>
</dbReference>
<name>A0ABU4F089_WILMA</name>
<evidence type="ECO:0000313" key="2">
    <source>
        <dbReference type="Proteomes" id="UP001185792"/>
    </source>
</evidence>
<dbReference type="Proteomes" id="UP001185792">
    <property type="component" value="Unassembled WGS sequence"/>
</dbReference>
<reference evidence="1 2" key="1">
    <citation type="submission" date="2023-10" db="EMBL/GenBank/DDBJ databases">
        <title>Development of a sustainable strategy for remediation of hydrocarbon-contaminated territories based on the waste exchange concept.</title>
        <authorList>
            <person name="Krivoruchko A."/>
        </authorList>
    </citation>
    <scope>NUCLEOTIDE SEQUENCE [LARGE SCALE GENOMIC DNA]</scope>
    <source>
        <strain evidence="1 2">IEGM 1236</strain>
    </source>
</reference>
<sequence>MSAVAVDPDPVTTHITELFHQLLAGDTSDFTDTDWWIVQWADYLDADQAH</sequence>
<organism evidence="1 2">
    <name type="scientific">Williamsia marianensis</name>
    <dbReference type="NCBI Taxonomy" id="85044"/>
    <lineage>
        <taxon>Bacteria</taxon>
        <taxon>Bacillati</taxon>
        <taxon>Actinomycetota</taxon>
        <taxon>Actinomycetes</taxon>
        <taxon>Mycobacteriales</taxon>
        <taxon>Nocardiaceae</taxon>
        <taxon>Williamsia</taxon>
    </lineage>
</organism>